<sequence>MNHFSQMTTLLGTVTSVEPDQLRCDLRLRSGDTVTLHCGAETTFSVLTNIDGASQDRVPEAPAHEGSELSRKVARYLRPLDTVYVRAVRLEHAGKQRFDARAITRMHSEPQRFVFEDGHWWLTQTMHLANAWLDDLFGDSRTYREDDFSKLYRTNLNIYGGATDDNLQAMPTLSRLIYGLSSSYLLTGDRRYRLAAAAGIEFQRSSFRILSHDGQSCIWAYGRRKGVNGTVTVVASENGDDAGAISMYEQIYGLAGLAQYFRITGDPVVLDDIRRTVRTFNTLFLDRKDVNGEFPGFDGYFTHLDPATLRPDSPALGRLQSRKNWNSIGDHIPAYLINLILALDPLPQGADAEIAGFLDTCREMLDRTTRLILEKFPASDSLYVNERFFADWTPEHTWGWQQDRAVVGHNYKIAWNLTRVAHYLHASGREEEARRALLLSERLAKAMLFHGADVIRGGCFDAVQRHPSNGQPLEFPWGNTKDFWQQEQAILANLILHGQTGDPEYLEQARAMSAFWNMFFLDRDNQGVFFRVSEDGLPIVNGSNGNKAQYAVAGYHSFELNYLAHVYTRAYVAPDSGAGAGFCLYFHPSANTSFRSINVLPDFVKPGSIEIESVSINGRRRTDFDPNVFQLPLSDADLSSEVVVRFRRKS</sequence>
<dbReference type="Gene3D" id="1.50.10.10">
    <property type="match status" value="1"/>
</dbReference>
<dbReference type="InterPro" id="IPR012341">
    <property type="entry name" value="6hp_glycosidase-like_sf"/>
</dbReference>
<evidence type="ECO:0000313" key="3">
    <source>
        <dbReference type="EMBL" id="QSQ22893.1"/>
    </source>
</evidence>
<dbReference type="Pfam" id="PF07221">
    <property type="entry name" value="GlcNAc_2-epim"/>
    <property type="match status" value="1"/>
</dbReference>
<evidence type="ECO:0000256" key="1">
    <source>
        <dbReference type="ARBA" id="ARBA00008558"/>
    </source>
</evidence>
<dbReference type="InterPro" id="IPR010819">
    <property type="entry name" value="AGE/CE"/>
</dbReference>
<keyword evidence="2" id="KW-0413">Isomerase</keyword>
<dbReference type="SUPFAM" id="SSF48208">
    <property type="entry name" value="Six-hairpin glycosidases"/>
    <property type="match status" value="1"/>
</dbReference>
<comment type="similarity">
    <text evidence="1">Belongs to the N-acylglucosamine 2-epimerase family.</text>
</comment>
<protein>
    <submittedName>
        <fullName evidence="3">AGE family epimerase/isomerase</fullName>
    </submittedName>
</protein>
<organism evidence="3 4">
    <name type="scientific">Pyxidicoccus parkwayensis</name>
    <dbReference type="NCBI Taxonomy" id="2813578"/>
    <lineage>
        <taxon>Bacteria</taxon>
        <taxon>Pseudomonadati</taxon>
        <taxon>Myxococcota</taxon>
        <taxon>Myxococcia</taxon>
        <taxon>Myxococcales</taxon>
        <taxon>Cystobacterineae</taxon>
        <taxon>Myxococcaceae</taxon>
        <taxon>Pyxidicoccus</taxon>
    </lineage>
</organism>
<gene>
    <name evidence="3" type="ORF">JY651_48690</name>
</gene>
<keyword evidence="4" id="KW-1185">Reference proteome</keyword>
<dbReference type="RefSeq" id="WP_206724469.1">
    <property type="nucleotide sequence ID" value="NZ_CP071090.1"/>
</dbReference>
<reference evidence="3 4" key="1">
    <citation type="submission" date="2021-02" db="EMBL/GenBank/DDBJ databases">
        <title>De Novo genome assembly of isolated myxobacteria.</title>
        <authorList>
            <person name="Stevens D.C."/>
        </authorList>
    </citation>
    <scope>NUCLEOTIDE SEQUENCE [LARGE SCALE GENOMIC DNA]</scope>
    <source>
        <strain evidence="4">SCPEA02</strain>
    </source>
</reference>
<dbReference type="EMBL" id="CP071090">
    <property type="protein sequence ID" value="QSQ22893.1"/>
    <property type="molecule type" value="Genomic_DNA"/>
</dbReference>
<evidence type="ECO:0000313" key="4">
    <source>
        <dbReference type="Proteomes" id="UP000662747"/>
    </source>
</evidence>
<evidence type="ECO:0000256" key="2">
    <source>
        <dbReference type="ARBA" id="ARBA00023235"/>
    </source>
</evidence>
<dbReference type="Proteomes" id="UP000662747">
    <property type="component" value="Chromosome"/>
</dbReference>
<accession>A0ABX7NW11</accession>
<name>A0ABX7NW11_9BACT</name>
<dbReference type="InterPro" id="IPR008928">
    <property type="entry name" value="6-hairpin_glycosidase_sf"/>
</dbReference>
<proteinExistence type="inferred from homology"/>